<dbReference type="PANTHER" id="PTHR10039:SF5">
    <property type="entry name" value="NACHT DOMAIN-CONTAINING PROTEIN"/>
    <property type="match status" value="1"/>
</dbReference>
<reference evidence="1 2" key="1">
    <citation type="journal article" date="2008" name="Genome Biol.">
        <title>The genome sequence of the model ascomycete fungus Podospora anserina.</title>
        <authorList>
            <person name="Espagne E."/>
            <person name="Lespinet O."/>
            <person name="Malagnac F."/>
            <person name="Da Silva C."/>
            <person name="Jaillon O."/>
            <person name="Porcel B.M."/>
            <person name="Couloux A."/>
            <person name="Aury J.-M."/>
            <person name="Segurens B."/>
            <person name="Poulain J."/>
            <person name="Anthouard V."/>
            <person name="Grossetete S."/>
            <person name="Khalili H."/>
            <person name="Coppin E."/>
            <person name="Dequard-Chablat M."/>
            <person name="Picard M."/>
            <person name="Contamine V."/>
            <person name="Arnaise S."/>
            <person name="Bourdais A."/>
            <person name="Berteaux-Lecellier V."/>
            <person name="Gautheret D."/>
            <person name="de Vries R.P."/>
            <person name="Battaglia E."/>
            <person name="Coutinho P.M."/>
            <person name="Danchin E.G.J."/>
            <person name="Henrissat B."/>
            <person name="El Khoury R."/>
            <person name="Sainsard-Chanet A."/>
            <person name="Boivin A."/>
            <person name="Pinan-Lucarre B."/>
            <person name="Sellem C.H."/>
            <person name="Debuchy R."/>
            <person name="Wincker P."/>
            <person name="Weissenbach J."/>
            <person name="Silar P."/>
        </authorList>
    </citation>
    <scope>NUCLEOTIDE SEQUENCE [LARGE SCALE GENOMIC DNA]</scope>
    <source>
        <strain evidence="2">S / ATCC MYA-4624 / DSM 980 / FGSC 10383</strain>
    </source>
</reference>
<accession>A0A090CSX1</accession>
<evidence type="ECO:0000313" key="1">
    <source>
        <dbReference type="EMBL" id="CDP29644.1"/>
    </source>
</evidence>
<protein>
    <submittedName>
        <fullName evidence="1">Uncharacterized protein</fullName>
    </submittedName>
</protein>
<sequence length="576" mass="66395">MTPVLLPEAWDEVNSVPQETMLFKLTDPDGWDQSDLVDLLYKWAPAGQSSVKLCVASREQTAFCNKFAPELTIRLHDLTRYDMERFVEEDCKRVPDVELKQKLIRTIPQKAEVVFIWAKLVVGEIREDLNMGDAVDLDLNILDRFPAGLQPLLDRTVATIPERHLTYNPLFRRCALFPIHEYCKNPQFASTLTPLKWQLEIVVDADTVIDSDDERVDKAKTQLRTWCRGLVEVLIVHPGASARSTWGLGTGISYPSRMLLHQTYFSHRTISEYFQEAVVQDVLLKGGVTRDTTHDAISQMLLVEFCHCGPLSRICHPGWMKQLLLLRHKHSLDGPPFVFLERLQNIMTRRQVVMRFILAEQREKQHLELNPNKDHDSSQTRGEIIDIGTIAMSEMPGMPWWSDKVKLCGPFFTAIRCGKYEYPTWKLQTDHNFNPDLLSIAATVYLAVGASHVSPSRYGKVTGLDPTDQQHCDFLEQVLTKYRKHLFNKTTFVPRPTYTNPWKRKFRDERSTNTVTPEECLTIWEHYIMWQFGGTISDHVSTLSDKDSDSYQQRRREEAFCRCVSIARTVETCTSS</sequence>
<dbReference type="Proteomes" id="UP000001197">
    <property type="component" value="Chromosome 5"/>
</dbReference>
<reference evidence="2" key="2">
    <citation type="journal article" date="2014" name="Genetics">
        <title>Maintaining two mating types: Structure of the mating type locus and its role in heterokaryosis in Podospora anserina.</title>
        <authorList>
            <person name="Grognet P."/>
            <person name="Bidard F."/>
            <person name="Kuchly C."/>
            <person name="Tong L.C.H."/>
            <person name="Coppin E."/>
            <person name="Benkhali J.A."/>
            <person name="Couloux A."/>
            <person name="Wincker P."/>
            <person name="Debuchy R."/>
            <person name="Silar P."/>
        </authorList>
    </citation>
    <scope>GENOME REANNOTATION</scope>
    <source>
        <strain evidence="2">S / ATCC MYA-4624 / DSM 980 / FGSC 10383</strain>
    </source>
</reference>
<dbReference type="AlphaFoldDB" id="A0A090CSX1"/>
<evidence type="ECO:0000313" key="2">
    <source>
        <dbReference type="Proteomes" id="UP000001197"/>
    </source>
</evidence>
<name>A0A090CSX1_PODAN</name>
<keyword evidence="2" id="KW-1185">Reference proteome</keyword>
<dbReference type="InParanoid" id="A0A090CSX1"/>
<dbReference type="PANTHER" id="PTHR10039">
    <property type="entry name" value="AMELOGENIN"/>
    <property type="match status" value="1"/>
</dbReference>
<organism evidence="1 2">
    <name type="scientific">Podospora anserina (strain S / ATCC MYA-4624 / DSM 980 / FGSC 10383)</name>
    <name type="common">Pleurage anserina</name>
    <dbReference type="NCBI Taxonomy" id="515849"/>
    <lineage>
        <taxon>Eukaryota</taxon>
        <taxon>Fungi</taxon>
        <taxon>Dikarya</taxon>
        <taxon>Ascomycota</taxon>
        <taxon>Pezizomycotina</taxon>
        <taxon>Sordariomycetes</taxon>
        <taxon>Sordariomycetidae</taxon>
        <taxon>Sordariales</taxon>
        <taxon>Podosporaceae</taxon>
        <taxon>Podospora</taxon>
        <taxon>Podospora anserina</taxon>
    </lineage>
</organism>
<dbReference type="EMBL" id="FO904940">
    <property type="protein sequence ID" value="CDP29644.1"/>
    <property type="molecule type" value="Genomic_DNA"/>
</dbReference>
<proteinExistence type="predicted"/>